<feature type="transmembrane region" description="Helical" evidence="5">
    <location>
        <begin position="334"/>
        <end position="353"/>
    </location>
</feature>
<reference evidence="6" key="1">
    <citation type="journal article" date="2016" name="Sci. Rep.">
        <title>Molecular characterization of firefly nuptial gifts: a multi-omics approach sheds light on postcopulatory sexual selection.</title>
        <authorList>
            <person name="Al-Wathiqui N."/>
            <person name="Fallon T.R."/>
            <person name="South A."/>
            <person name="Weng J.K."/>
            <person name="Lewis S.M."/>
        </authorList>
    </citation>
    <scope>NUCLEOTIDE SEQUENCE</scope>
</reference>
<dbReference type="PANTHER" id="PTHR11040:SF203">
    <property type="entry name" value="FI18611P1-RELATED"/>
    <property type="match status" value="1"/>
</dbReference>
<evidence type="ECO:0000256" key="1">
    <source>
        <dbReference type="ARBA" id="ARBA00004141"/>
    </source>
</evidence>
<feature type="transmembrane region" description="Helical" evidence="5">
    <location>
        <begin position="100"/>
        <end position="122"/>
    </location>
</feature>
<accession>A0A1Y1KPR6</accession>
<feature type="transmembrane region" description="Helical" evidence="5">
    <location>
        <begin position="301"/>
        <end position="322"/>
    </location>
</feature>
<feature type="transmembrane region" description="Helical" evidence="5">
    <location>
        <begin position="61"/>
        <end position="80"/>
    </location>
</feature>
<name>A0A1Y1KPR6_PHOPY</name>
<evidence type="ECO:0000313" key="6">
    <source>
        <dbReference type="EMBL" id="JAV60857.1"/>
    </source>
</evidence>
<dbReference type="EMBL" id="GEZM01084005">
    <property type="protein sequence ID" value="JAV60857.1"/>
    <property type="molecule type" value="Transcribed_RNA"/>
</dbReference>
<feature type="transmembrane region" description="Helical" evidence="5">
    <location>
        <begin position="266"/>
        <end position="289"/>
    </location>
</feature>
<dbReference type="GO" id="GO:0005385">
    <property type="term" value="F:zinc ion transmembrane transporter activity"/>
    <property type="evidence" value="ECO:0007669"/>
    <property type="project" value="TreeGrafter"/>
</dbReference>
<keyword evidence="4 5" id="KW-0472">Membrane</keyword>
<evidence type="ECO:0000256" key="2">
    <source>
        <dbReference type="ARBA" id="ARBA00022692"/>
    </source>
</evidence>
<keyword evidence="2 5" id="KW-0812">Transmembrane</keyword>
<protein>
    <recommendedName>
        <fullName evidence="7">Zinc transporter ZIP1</fullName>
    </recommendedName>
</protein>
<dbReference type="InterPro" id="IPR003689">
    <property type="entry name" value="ZIP"/>
</dbReference>
<dbReference type="PANTHER" id="PTHR11040">
    <property type="entry name" value="ZINC/IRON TRANSPORTER"/>
    <property type="match status" value="1"/>
</dbReference>
<feature type="transmembrane region" description="Helical" evidence="5">
    <location>
        <begin position="20"/>
        <end position="41"/>
    </location>
</feature>
<evidence type="ECO:0008006" key="7">
    <source>
        <dbReference type="Google" id="ProtNLM"/>
    </source>
</evidence>
<evidence type="ECO:0000256" key="5">
    <source>
        <dbReference type="SAM" id="Phobius"/>
    </source>
</evidence>
<feature type="transmembrane region" description="Helical" evidence="5">
    <location>
        <begin position="236"/>
        <end position="259"/>
    </location>
</feature>
<keyword evidence="3 5" id="KW-1133">Transmembrane helix</keyword>
<organism evidence="6">
    <name type="scientific">Photinus pyralis</name>
    <name type="common">Common eastern firefly</name>
    <name type="synonym">Lampyris pyralis</name>
    <dbReference type="NCBI Taxonomy" id="7054"/>
    <lineage>
        <taxon>Eukaryota</taxon>
        <taxon>Metazoa</taxon>
        <taxon>Ecdysozoa</taxon>
        <taxon>Arthropoda</taxon>
        <taxon>Hexapoda</taxon>
        <taxon>Insecta</taxon>
        <taxon>Pterygota</taxon>
        <taxon>Neoptera</taxon>
        <taxon>Endopterygota</taxon>
        <taxon>Coleoptera</taxon>
        <taxon>Polyphaga</taxon>
        <taxon>Elateriformia</taxon>
        <taxon>Elateroidea</taxon>
        <taxon>Lampyridae</taxon>
        <taxon>Lampyrinae</taxon>
        <taxon>Photinus</taxon>
    </lineage>
</organism>
<dbReference type="GO" id="GO:0005886">
    <property type="term" value="C:plasma membrane"/>
    <property type="evidence" value="ECO:0007669"/>
    <property type="project" value="TreeGrafter"/>
</dbReference>
<evidence type="ECO:0000256" key="3">
    <source>
        <dbReference type="ARBA" id="ARBA00022989"/>
    </source>
</evidence>
<dbReference type="AlphaFoldDB" id="A0A1Y1KPR6"/>
<evidence type="ECO:0000256" key="4">
    <source>
        <dbReference type="ARBA" id="ARBA00023136"/>
    </source>
</evidence>
<dbReference type="Pfam" id="PF02535">
    <property type="entry name" value="Zip"/>
    <property type="match status" value="1"/>
</dbReference>
<comment type="subcellular location">
    <subcellularLocation>
        <location evidence="1">Membrane</location>
        <topology evidence="1">Multi-pass membrane protein</topology>
    </subcellularLocation>
</comment>
<sequence>MHHHHQHDHVKEFHEKNSNLLTAKVVSMAVLGIASFIVGVLPLKLTKMVNIKTADKDNNLVISLLLCFGGGVLLFTTFLHLQPEVRESLAHLEAENRIPIIGPGIPVSELIFCLGFFFVYLIEEIAHLILHKKMDRSAPLHRSLSVKCKKENMTIPRVSLNKLEGSNVSYISNSTKELFNSQTNLSHSSSSHNGHSHIHVESSMKNSFRGLLAVLALSFHAVFEGLAVGLENDVQKVWYLFAAIATHKLVIAFCVGVELAVSHTKAVLLIIYIGTFALVSPLGIGVGIALSESGDGTEEGVVSVILQGMAAGTLLYVVFFEVLARERSNQHSGIWQLVAIIAGFGIMFGLQFVTGHDHSHGDSHSDKGQLLTLSNV</sequence>
<proteinExistence type="predicted"/>
<feature type="transmembrane region" description="Helical" evidence="5">
    <location>
        <begin position="211"/>
        <end position="230"/>
    </location>
</feature>